<protein>
    <submittedName>
        <fullName evidence="1">Uncharacterized protein</fullName>
    </submittedName>
</protein>
<evidence type="ECO:0000313" key="1">
    <source>
        <dbReference type="EMBL" id="CAN0468845.1"/>
    </source>
</evidence>
<evidence type="ECO:0000313" key="2">
    <source>
        <dbReference type="Proteomes" id="UP001162501"/>
    </source>
</evidence>
<dbReference type="Proteomes" id="UP001162501">
    <property type="component" value="Chromosome 31"/>
</dbReference>
<gene>
    <name evidence="1" type="ORF">MRATA1EN22A_LOCUS20368</name>
</gene>
<name>A0AC59ZMH1_RANTA</name>
<organism evidence="1 2">
    <name type="scientific">Rangifer tarandus platyrhynchus</name>
    <name type="common">Svalbard reindeer</name>
    <dbReference type="NCBI Taxonomy" id="3082113"/>
    <lineage>
        <taxon>Eukaryota</taxon>
        <taxon>Metazoa</taxon>
        <taxon>Chordata</taxon>
        <taxon>Craniata</taxon>
        <taxon>Vertebrata</taxon>
        <taxon>Euteleostomi</taxon>
        <taxon>Mammalia</taxon>
        <taxon>Eutheria</taxon>
        <taxon>Laurasiatheria</taxon>
        <taxon>Artiodactyla</taxon>
        <taxon>Ruminantia</taxon>
        <taxon>Pecora</taxon>
        <taxon>Cervidae</taxon>
        <taxon>Odocoileinae</taxon>
        <taxon>Rangifer</taxon>
    </lineage>
</organism>
<sequence length="197" mass="21626">MDTPGLLAGSCHTAWDVQLHTGLHSPGCFLCSFQDLCISRSKEAHQQPHGDAGDHQHLLETSFLQSLQLGQHGAWMPWQNRDATDSGQQSLNEPSSTPHLLLPVTLSLNVTFLSLYLDAWGMLLCLTKPHSEEWGRAGALCSSITLWFLLLSLWETSPGSAVPKSSVPCAPEETVIQKILDFVASLLWLSKALLFKP</sequence>
<proteinExistence type="predicted"/>
<accession>A0AC59ZMH1</accession>
<reference evidence="1" key="2">
    <citation type="submission" date="2025-03" db="EMBL/GenBank/DDBJ databases">
        <authorList>
            <consortium name="ELIXIR-Norway"/>
            <consortium name="Elixir Norway"/>
        </authorList>
    </citation>
    <scope>NUCLEOTIDE SEQUENCE</scope>
</reference>
<reference evidence="1" key="1">
    <citation type="submission" date="2023-05" db="EMBL/GenBank/DDBJ databases">
        <authorList>
            <consortium name="ELIXIR-Norway"/>
        </authorList>
    </citation>
    <scope>NUCLEOTIDE SEQUENCE</scope>
</reference>
<dbReference type="EMBL" id="OX596115">
    <property type="protein sequence ID" value="CAN0468845.1"/>
    <property type="molecule type" value="Genomic_DNA"/>
</dbReference>